<reference evidence="1 2" key="1">
    <citation type="journal article" date="2023" name="Genes (Basel)">
        <title>Chromosome-Level Genome Assembly and Circadian Gene Repertoire of the Patagonia Blennie Eleginops maclovinus-The Closest Ancestral Proxy of Antarctic Cryonotothenioids.</title>
        <authorList>
            <person name="Cheng C.C."/>
            <person name="Rivera-Colon A.G."/>
            <person name="Minhas B.F."/>
            <person name="Wilson L."/>
            <person name="Rayamajhi N."/>
            <person name="Vargas-Chacoff L."/>
            <person name="Catchen J.M."/>
        </authorList>
    </citation>
    <scope>NUCLEOTIDE SEQUENCE [LARGE SCALE GENOMIC DNA]</scope>
    <source>
        <strain evidence="1">JMC-PN-2008</strain>
    </source>
</reference>
<evidence type="ECO:0000313" key="1">
    <source>
        <dbReference type="EMBL" id="KAK5858364.1"/>
    </source>
</evidence>
<accession>A0AAN7XDT9</accession>
<dbReference type="EMBL" id="JAUZQC010000015">
    <property type="protein sequence ID" value="KAK5858364.1"/>
    <property type="molecule type" value="Genomic_DNA"/>
</dbReference>
<dbReference type="Proteomes" id="UP001346869">
    <property type="component" value="Unassembled WGS sequence"/>
</dbReference>
<comment type="caution">
    <text evidence="1">The sequence shown here is derived from an EMBL/GenBank/DDBJ whole genome shotgun (WGS) entry which is preliminary data.</text>
</comment>
<reference evidence="1 2" key="2">
    <citation type="journal article" date="2023" name="Mol. Biol. Evol.">
        <title>Genomics of Secondarily Temperate Adaptation in the Only Non-Antarctic Icefish.</title>
        <authorList>
            <person name="Rivera-Colon A.G."/>
            <person name="Rayamajhi N."/>
            <person name="Minhas B.F."/>
            <person name="Madrigal G."/>
            <person name="Bilyk K.T."/>
            <person name="Yoon V."/>
            <person name="Hune M."/>
            <person name="Gregory S."/>
            <person name="Cheng C.H.C."/>
            <person name="Catchen J.M."/>
        </authorList>
    </citation>
    <scope>NUCLEOTIDE SEQUENCE [LARGE SCALE GENOMIC DNA]</scope>
    <source>
        <strain evidence="1">JMC-PN-2008</strain>
    </source>
</reference>
<dbReference type="AlphaFoldDB" id="A0AAN7XDT9"/>
<keyword evidence="2" id="KW-1185">Reference proteome</keyword>
<gene>
    <name evidence="1" type="ORF">PBY51_002510</name>
</gene>
<sequence length="80" mass="8934">MLNNDPRLGGSRWSFFRRTRHPPNSGLLPALSASLQLLVWPLKLSSCDLSSSLAAALERNRVLIQSVIFTLVCQEARDEL</sequence>
<name>A0AAN7XDT9_ELEMC</name>
<protein>
    <submittedName>
        <fullName evidence="1">Uncharacterized protein</fullName>
    </submittedName>
</protein>
<proteinExistence type="predicted"/>
<evidence type="ECO:0000313" key="2">
    <source>
        <dbReference type="Proteomes" id="UP001346869"/>
    </source>
</evidence>
<organism evidence="1 2">
    <name type="scientific">Eleginops maclovinus</name>
    <name type="common">Patagonian blennie</name>
    <name type="synonym">Eleginus maclovinus</name>
    <dbReference type="NCBI Taxonomy" id="56733"/>
    <lineage>
        <taxon>Eukaryota</taxon>
        <taxon>Metazoa</taxon>
        <taxon>Chordata</taxon>
        <taxon>Craniata</taxon>
        <taxon>Vertebrata</taxon>
        <taxon>Euteleostomi</taxon>
        <taxon>Actinopterygii</taxon>
        <taxon>Neopterygii</taxon>
        <taxon>Teleostei</taxon>
        <taxon>Neoteleostei</taxon>
        <taxon>Acanthomorphata</taxon>
        <taxon>Eupercaria</taxon>
        <taxon>Perciformes</taxon>
        <taxon>Notothenioidei</taxon>
        <taxon>Eleginopidae</taxon>
        <taxon>Eleginops</taxon>
    </lineage>
</organism>